<dbReference type="GO" id="GO:0016791">
    <property type="term" value="F:phosphatase activity"/>
    <property type="evidence" value="ECO:0007669"/>
    <property type="project" value="TreeGrafter"/>
</dbReference>
<dbReference type="EnsemblBacteria" id="ABF40450">
    <property type="protein sequence ID" value="ABF40450"/>
    <property type="gene ID" value="Acid345_1448"/>
</dbReference>
<dbReference type="KEGG" id="aba:Acid345_1448"/>
<dbReference type="HOGENOM" id="CLU_578446_0_0_0"/>
<gene>
    <name evidence="4" type="ordered locus">Acid345_1448</name>
</gene>
<feature type="transmembrane region" description="Helical" evidence="2">
    <location>
        <begin position="146"/>
        <end position="165"/>
    </location>
</feature>
<evidence type="ECO:0000256" key="1">
    <source>
        <dbReference type="ARBA" id="ARBA00022801"/>
    </source>
</evidence>
<dbReference type="Pfam" id="PF07228">
    <property type="entry name" value="SpoIIE"/>
    <property type="match status" value="1"/>
</dbReference>
<proteinExistence type="predicted"/>
<organism evidence="4 5">
    <name type="scientific">Koribacter versatilis (strain Ellin345)</name>
    <dbReference type="NCBI Taxonomy" id="204669"/>
    <lineage>
        <taxon>Bacteria</taxon>
        <taxon>Pseudomonadati</taxon>
        <taxon>Acidobacteriota</taxon>
        <taxon>Terriglobia</taxon>
        <taxon>Terriglobales</taxon>
        <taxon>Candidatus Korobacteraceae</taxon>
        <taxon>Candidatus Korobacter</taxon>
    </lineage>
</organism>
<dbReference type="PANTHER" id="PTHR43156:SF2">
    <property type="entry name" value="STAGE II SPORULATION PROTEIN E"/>
    <property type="match status" value="1"/>
</dbReference>
<feature type="transmembrane region" description="Helical" evidence="2">
    <location>
        <begin position="51"/>
        <end position="72"/>
    </location>
</feature>
<dbReference type="InterPro" id="IPR052016">
    <property type="entry name" value="Bact_Sigma-Reg"/>
</dbReference>
<evidence type="ECO:0000256" key="2">
    <source>
        <dbReference type="SAM" id="Phobius"/>
    </source>
</evidence>
<evidence type="ECO:0000259" key="3">
    <source>
        <dbReference type="SMART" id="SM00331"/>
    </source>
</evidence>
<dbReference type="Gene3D" id="3.60.40.10">
    <property type="entry name" value="PPM-type phosphatase domain"/>
    <property type="match status" value="1"/>
</dbReference>
<evidence type="ECO:0000313" key="4">
    <source>
        <dbReference type="EMBL" id="ABF40450.1"/>
    </source>
</evidence>
<dbReference type="EMBL" id="CP000360">
    <property type="protein sequence ID" value="ABF40450.1"/>
    <property type="molecule type" value="Genomic_DNA"/>
</dbReference>
<keyword evidence="2" id="KW-0472">Membrane</keyword>
<name>Q1IRQ0_KORVE</name>
<keyword evidence="5" id="KW-1185">Reference proteome</keyword>
<dbReference type="PANTHER" id="PTHR43156">
    <property type="entry name" value="STAGE II SPORULATION PROTEIN E-RELATED"/>
    <property type="match status" value="1"/>
</dbReference>
<dbReference type="InterPro" id="IPR036457">
    <property type="entry name" value="PPM-type-like_dom_sf"/>
</dbReference>
<feature type="transmembrane region" description="Helical" evidence="2">
    <location>
        <begin position="114"/>
        <end position="134"/>
    </location>
</feature>
<dbReference type="OrthoDB" id="311592at2"/>
<feature type="transmembrane region" description="Helical" evidence="2">
    <location>
        <begin position="20"/>
        <end position="42"/>
    </location>
</feature>
<feature type="transmembrane region" description="Helical" evidence="2">
    <location>
        <begin position="204"/>
        <end position="222"/>
    </location>
</feature>
<keyword evidence="2" id="KW-1133">Transmembrane helix</keyword>
<keyword evidence="2" id="KW-0812">Transmembrane</keyword>
<feature type="transmembrane region" description="Helical" evidence="2">
    <location>
        <begin position="84"/>
        <end position="102"/>
    </location>
</feature>
<sequence>MQMLTDLPVTIDRATLRADAIDLACGTAFVIVGLASCAIAFARRRTKVRMFYWLGIWTCLYGVNVLWVPLHGIQPYPIRVIEPYARALTMYLVLPFAFLSWMEATRGWVRRFSAVLVVIEVAIAIVAFAVFLVTGDPNRLLVPNNLVAALGLAVLLVVVSSNKLFAKYCVMPSRGFFTFAAFVFTVEALFSNIINPLGHPMPNIFEHLGFAILLAAFGHSALQMVEQSERRLLGIESELQVAREIQVSILPTTVPELTGVRIAARYQPAASVAGDFYEFLQTDPQSVGILVADVCGHGVPAALIASMLKVAVQSVASSADHPGELLGALNRTLAAPLRGQLVSASYLWIDGKAQKARYSAAGHPPMLRWRNGRLEAVESNGLLFGVLPDVVYPEREIALTKGERLLIYTDGVTEPENLQGVEFGAGGLQALLAKNGMESGAEVATRVFAEVPLWQVEQRQQDDMTLVVVDVL</sequence>
<reference evidence="4 5" key="1">
    <citation type="journal article" date="2009" name="Appl. Environ. Microbiol.">
        <title>Three genomes from the phylum Acidobacteria provide insight into the lifestyles of these microorganisms in soils.</title>
        <authorList>
            <person name="Ward N.L."/>
            <person name="Challacombe J.F."/>
            <person name="Janssen P.H."/>
            <person name="Henrissat B."/>
            <person name="Coutinho P.M."/>
            <person name="Wu M."/>
            <person name="Xie G."/>
            <person name="Haft D.H."/>
            <person name="Sait M."/>
            <person name="Badger J."/>
            <person name="Barabote R.D."/>
            <person name="Bradley B."/>
            <person name="Brettin T.S."/>
            <person name="Brinkac L.M."/>
            <person name="Bruce D."/>
            <person name="Creasy T."/>
            <person name="Daugherty S.C."/>
            <person name="Davidsen T.M."/>
            <person name="DeBoy R.T."/>
            <person name="Detter J.C."/>
            <person name="Dodson R.J."/>
            <person name="Durkin A.S."/>
            <person name="Ganapathy A."/>
            <person name="Gwinn-Giglio M."/>
            <person name="Han C.S."/>
            <person name="Khouri H."/>
            <person name="Kiss H."/>
            <person name="Kothari S.P."/>
            <person name="Madupu R."/>
            <person name="Nelson K.E."/>
            <person name="Nelson W.C."/>
            <person name="Paulsen I."/>
            <person name="Penn K."/>
            <person name="Ren Q."/>
            <person name="Rosovitz M.J."/>
            <person name="Selengut J.D."/>
            <person name="Shrivastava S."/>
            <person name="Sullivan S.A."/>
            <person name="Tapia R."/>
            <person name="Thompson L.S."/>
            <person name="Watkins K.L."/>
            <person name="Yang Q."/>
            <person name="Yu C."/>
            <person name="Zafar N."/>
            <person name="Zhou L."/>
            <person name="Kuske C.R."/>
        </authorList>
    </citation>
    <scope>NUCLEOTIDE SEQUENCE [LARGE SCALE GENOMIC DNA]</scope>
    <source>
        <strain evidence="4 5">Ellin345</strain>
    </source>
</reference>
<accession>Q1IRQ0</accession>
<dbReference type="SUPFAM" id="SSF81606">
    <property type="entry name" value="PP2C-like"/>
    <property type="match status" value="1"/>
</dbReference>
<feature type="domain" description="PPM-type phosphatase" evidence="3">
    <location>
        <begin position="257"/>
        <end position="471"/>
    </location>
</feature>
<dbReference type="AlphaFoldDB" id="Q1IRQ0"/>
<dbReference type="Proteomes" id="UP000002432">
    <property type="component" value="Chromosome"/>
</dbReference>
<evidence type="ECO:0000313" key="5">
    <source>
        <dbReference type="Proteomes" id="UP000002432"/>
    </source>
</evidence>
<dbReference type="eggNOG" id="COG2208">
    <property type="taxonomic scope" value="Bacteria"/>
</dbReference>
<dbReference type="SMART" id="SM00331">
    <property type="entry name" value="PP2C_SIG"/>
    <property type="match status" value="1"/>
</dbReference>
<keyword evidence="1" id="KW-0378">Hydrolase</keyword>
<protein>
    <submittedName>
        <fullName evidence="4">Serine phosphatase</fullName>
    </submittedName>
</protein>
<dbReference type="STRING" id="204669.Acid345_1448"/>
<feature type="transmembrane region" description="Helical" evidence="2">
    <location>
        <begin position="177"/>
        <end position="198"/>
    </location>
</feature>
<dbReference type="InterPro" id="IPR001932">
    <property type="entry name" value="PPM-type_phosphatase-like_dom"/>
</dbReference>